<accession>A0ABT4IDJ6</accession>
<proteinExistence type="predicted"/>
<dbReference type="PANTHER" id="PTHR33507:SF3">
    <property type="entry name" value="INNER MEMBRANE PROTEIN YBBJ"/>
    <property type="match status" value="1"/>
</dbReference>
<dbReference type="Pfam" id="PF01957">
    <property type="entry name" value="NfeD"/>
    <property type="match status" value="1"/>
</dbReference>
<evidence type="ECO:0000256" key="1">
    <source>
        <dbReference type="ARBA" id="ARBA00004141"/>
    </source>
</evidence>
<evidence type="ECO:0000256" key="3">
    <source>
        <dbReference type="ARBA" id="ARBA00022989"/>
    </source>
</evidence>
<dbReference type="Gene3D" id="2.40.50.140">
    <property type="entry name" value="Nucleic acid-binding proteins"/>
    <property type="match status" value="1"/>
</dbReference>
<reference evidence="7" key="1">
    <citation type="submission" date="2022-12" db="EMBL/GenBank/DDBJ databases">
        <title>Isolation and characterisation of novel Methanocorpusculum spp. from native Australian herbivores indicates the genus is ancestrally host-associated.</title>
        <authorList>
            <person name="Volmer J.G."/>
            <person name="Soo R.M."/>
            <person name="Evans P.N."/>
            <person name="Hoedt E.C."/>
            <person name="Astorga Alsina A.L."/>
            <person name="Woodcroft B.J."/>
            <person name="Tyson G.W."/>
            <person name="Hugenholtz P."/>
            <person name="Morrison M."/>
        </authorList>
    </citation>
    <scope>NUCLEOTIDE SEQUENCE</scope>
    <source>
        <strain evidence="7">MG</strain>
    </source>
</reference>
<dbReference type="Proteomes" id="UP001141422">
    <property type="component" value="Unassembled WGS sequence"/>
</dbReference>
<feature type="transmembrane region" description="Helical" evidence="5">
    <location>
        <begin position="32"/>
        <end position="52"/>
    </location>
</feature>
<comment type="subcellular location">
    <subcellularLocation>
        <location evidence="1">Membrane</location>
        <topology evidence="1">Multi-pass membrane protein</topology>
    </subcellularLocation>
</comment>
<keyword evidence="2 5" id="KW-0812">Transmembrane</keyword>
<evidence type="ECO:0000256" key="2">
    <source>
        <dbReference type="ARBA" id="ARBA00022692"/>
    </source>
</evidence>
<dbReference type="SUPFAM" id="SSF141322">
    <property type="entry name" value="NfeD domain-like"/>
    <property type="match status" value="1"/>
</dbReference>
<protein>
    <submittedName>
        <fullName evidence="7">NfeD family protein</fullName>
    </submittedName>
</protein>
<name>A0ABT4IDJ6_9EURY</name>
<evidence type="ECO:0000313" key="7">
    <source>
        <dbReference type="EMBL" id="MCZ0859807.1"/>
    </source>
</evidence>
<dbReference type="EMBL" id="JAPTGB010000002">
    <property type="protein sequence ID" value="MCZ0859807.1"/>
    <property type="molecule type" value="Genomic_DNA"/>
</dbReference>
<dbReference type="InterPro" id="IPR052165">
    <property type="entry name" value="Membrane_assoc_protease"/>
</dbReference>
<evidence type="ECO:0000313" key="8">
    <source>
        <dbReference type="Proteomes" id="UP001141422"/>
    </source>
</evidence>
<gene>
    <name evidence="7" type="ORF">O0S10_01030</name>
</gene>
<keyword evidence="8" id="KW-1185">Reference proteome</keyword>
<sequence>MLETLLDPAVFPWILIVAGAAFLVIEAATPGFFMAVPGTAMIVLGLMVLAGVDIFASPVGVGIAVLAAVVAAAVSVLIYRRISPDQTPVTTGQDTIVGKAGVVTVTVVPDTISGKVDISGVIWSAKSTGAVLAPGTKIQVTAASGVHLTVEEVR</sequence>
<feature type="domain" description="NfeD-like C-terminal" evidence="6">
    <location>
        <begin position="94"/>
        <end position="151"/>
    </location>
</feature>
<evidence type="ECO:0000256" key="4">
    <source>
        <dbReference type="ARBA" id="ARBA00023136"/>
    </source>
</evidence>
<feature type="transmembrane region" description="Helical" evidence="5">
    <location>
        <begin position="58"/>
        <end position="79"/>
    </location>
</feature>
<dbReference type="InterPro" id="IPR012340">
    <property type="entry name" value="NA-bd_OB-fold"/>
</dbReference>
<evidence type="ECO:0000259" key="6">
    <source>
        <dbReference type="Pfam" id="PF01957"/>
    </source>
</evidence>
<dbReference type="InterPro" id="IPR002810">
    <property type="entry name" value="NfeD-like_C"/>
</dbReference>
<dbReference type="RefSeq" id="WP_268924027.1">
    <property type="nucleotide sequence ID" value="NZ_JAPTGB010000002.1"/>
</dbReference>
<keyword evidence="4 5" id="KW-0472">Membrane</keyword>
<keyword evidence="3 5" id="KW-1133">Transmembrane helix</keyword>
<dbReference type="PANTHER" id="PTHR33507">
    <property type="entry name" value="INNER MEMBRANE PROTEIN YBBJ"/>
    <property type="match status" value="1"/>
</dbReference>
<evidence type="ECO:0000256" key="5">
    <source>
        <dbReference type="SAM" id="Phobius"/>
    </source>
</evidence>
<organism evidence="7 8">
    <name type="scientific">Methanocorpusculum petauri</name>
    <dbReference type="NCBI Taxonomy" id="3002863"/>
    <lineage>
        <taxon>Archaea</taxon>
        <taxon>Methanobacteriati</taxon>
        <taxon>Methanobacteriota</taxon>
        <taxon>Stenosarchaea group</taxon>
        <taxon>Methanomicrobia</taxon>
        <taxon>Methanomicrobiales</taxon>
        <taxon>Methanocorpusculaceae</taxon>
        <taxon>Methanocorpusculum</taxon>
    </lineage>
</organism>
<feature type="transmembrane region" description="Helical" evidence="5">
    <location>
        <begin position="6"/>
        <end position="25"/>
    </location>
</feature>
<comment type="caution">
    <text evidence="7">The sequence shown here is derived from an EMBL/GenBank/DDBJ whole genome shotgun (WGS) entry which is preliminary data.</text>
</comment>